<evidence type="ECO:0000259" key="12">
    <source>
        <dbReference type="PROSITE" id="PS51873"/>
    </source>
</evidence>
<evidence type="ECO:0000313" key="14">
    <source>
        <dbReference type="Proteomes" id="UP000613740"/>
    </source>
</evidence>
<dbReference type="SMART" id="SM00647">
    <property type="entry name" value="IBR"/>
    <property type="match status" value="2"/>
</dbReference>
<dbReference type="InterPro" id="IPR044066">
    <property type="entry name" value="TRIAD_supradom"/>
</dbReference>
<dbReference type="InterPro" id="IPR000571">
    <property type="entry name" value="Znf_CCCH"/>
</dbReference>
<proteinExistence type="predicted"/>
<dbReference type="InterPro" id="IPR013083">
    <property type="entry name" value="Znf_RING/FYVE/PHD"/>
</dbReference>
<dbReference type="InterPro" id="IPR031127">
    <property type="entry name" value="E3_UB_ligase_RBR"/>
</dbReference>
<keyword evidence="6 9" id="KW-0863">Zinc-finger</keyword>
<dbReference type="Gene3D" id="3.30.40.10">
    <property type="entry name" value="Zinc/RING finger domain, C3HC4 (zinc finger)"/>
    <property type="match status" value="1"/>
</dbReference>
<keyword evidence="3" id="KW-0808">Transferase</keyword>
<evidence type="ECO:0000256" key="9">
    <source>
        <dbReference type="PROSITE-ProRule" id="PRU00723"/>
    </source>
</evidence>
<keyword evidence="14" id="KW-1185">Reference proteome</keyword>
<reference evidence="13" key="1">
    <citation type="journal article" date="2020" name="bioRxiv">
        <title>Comparative genomics of Chlamydomonas.</title>
        <authorList>
            <person name="Craig R.J."/>
            <person name="Hasan A.R."/>
            <person name="Ness R.W."/>
            <person name="Keightley P.D."/>
        </authorList>
    </citation>
    <scope>NUCLEOTIDE SEQUENCE</scope>
    <source>
        <strain evidence="13">CCAP 11/173</strain>
    </source>
</reference>
<evidence type="ECO:0000256" key="10">
    <source>
        <dbReference type="SAM" id="MobiDB-lite"/>
    </source>
</evidence>
<evidence type="ECO:0000256" key="7">
    <source>
        <dbReference type="ARBA" id="ARBA00022786"/>
    </source>
</evidence>
<name>A0A835T6T7_9CHLO</name>
<gene>
    <name evidence="13" type="ORF">HYH02_010428</name>
</gene>
<dbReference type="PROSITE" id="PS51873">
    <property type="entry name" value="TRIAD"/>
    <property type="match status" value="1"/>
</dbReference>
<feature type="domain" description="RING-type" evidence="12">
    <location>
        <begin position="37"/>
        <end position="281"/>
    </location>
</feature>
<evidence type="ECO:0000256" key="4">
    <source>
        <dbReference type="ARBA" id="ARBA00022723"/>
    </source>
</evidence>
<evidence type="ECO:0000256" key="8">
    <source>
        <dbReference type="ARBA" id="ARBA00022833"/>
    </source>
</evidence>
<evidence type="ECO:0000259" key="11">
    <source>
        <dbReference type="PROSITE" id="PS50103"/>
    </source>
</evidence>
<evidence type="ECO:0000256" key="3">
    <source>
        <dbReference type="ARBA" id="ARBA00022679"/>
    </source>
</evidence>
<dbReference type="Gene3D" id="1.20.120.1750">
    <property type="match status" value="1"/>
</dbReference>
<dbReference type="EMBL" id="JAEHOD010000039">
    <property type="protein sequence ID" value="KAG2439793.1"/>
    <property type="molecule type" value="Genomic_DNA"/>
</dbReference>
<dbReference type="PANTHER" id="PTHR11685">
    <property type="entry name" value="RBR FAMILY RING FINGER AND IBR DOMAIN-CONTAINING"/>
    <property type="match status" value="1"/>
</dbReference>
<sequence length="385" mass="40862">MLLSMLLRSGLWRRRAGSQSSEFDPDQDPAASEPAHAHVECLVCGDLVQAAEATCAGADGGSSSGHLAGCHHYLCSGCLVGYLRSALALCKYPVQCPGRGGGGGAACSMQFSGEAVRHALRDHPGELQRYDMLEVEGAIDARMCIHCPHKSCSALLMCQDDDDDGSGGGSGGGGGGYDQPFECPACHRAFCIRCGIPGWHTGYTCAQYQALPLDQRCAEDAPLLALSAQQHWKQCPRCRFLVERVEGCNHMTCRCGSQFCYACGKGYEGGLKACRCPLFDVPDDRLRPPLVRGGGGAAGAAAAAAAGPEQNASDDNSAAGSEVESEVEAEAVRDVVPGGSRGARPERPWRNGRLVSRTRCRFAASIDDCPRGLRCWFRHDEDGEF</sequence>
<dbReference type="InterPro" id="IPR002867">
    <property type="entry name" value="IBR_dom"/>
</dbReference>
<dbReference type="SUPFAM" id="SSF57850">
    <property type="entry name" value="RING/U-box"/>
    <property type="match status" value="1"/>
</dbReference>
<dbReference type="GO" id="GO:0008270">
    <property type="term" value="F:zinc ion binding"/>
    <property type="evidence" value="ECO:0007669"/>
    <property type="project" value="UniProtKB-KW"/>
</dbReference>
<dbReference type="GO" id="GO:0016567">
    <property type="term" value="P:protein ubiquitination"/>
    <property type="evidence" value="ECO:0007669"/>
    <property type="project" value="InterPro"/>
</dbReference>
<dbReference type="EC" id="2.3.2.31" evidence="2"/>
<evidence type="ECO:0000256" key="6">
    <source>
        <dbReference type="ARBA" id="ARBA00022771"/>
    </source>
</evidence>
<keyword evidence="5" id="KW-0677">Repeat</keyword>
<dbReference type="OrthoDB" id="541961at2759"/>
<dbReference type="PROSITE" id="PS50103">
    <property type="entry name" value="ZF_C3H1"/>
    <property type="match status" value="1"/>
</dbReference>
<evidence type="ECO:0000256" key="5">
    <source>
        <dbReference type="ARBA" id="ARBA00022737"/>
    </source>
</evidence>
<evidence type="ECO:0000256" key="2">
    <source>
        <dbReference type="ARBA" id="ARBA00012251"/>
    </source>
</evidence>
<keyword evidence="7" id="KW-0833">Ubl conjugation pathway</keyword>
<dbReference type="CDD" id="cd22584">
    <property type="entry name" value="Rcat_RBR_unk"/>
    <property type="match status" value="1"/>
</dbReference>
<dbReference type="PROSITE" id="PS00518">
    <property type="entry name" value="ZF_RING_1"/>
    <property type="match status" value="1"/>
</dbReference>
<dbReference type="Proteomes" id="UP000613740">
    <property type="component" value="Unassembled WGS sequence"/>
</dbReference>
<dbReference type="GO" id="GO:0061630">
    <property type="term" value="F:ubiquitin protein ligase activity"/>
    <property type="evidence" value="ECO:0007669"/>
    <property type="project" value="UniProtKB-EC"/>
</dbReference>
<evidence type="ECO:0000313" key="13">
    <source>
        <dbReference type="EMBL" id="KAG2439793.1"/>
    </source>
</evidence>
<keyword evidence="4 9" id="KW-0479">Metal-binding</keyword>
<feature type="zinc finger region" description="C3H1-type" evidence="9">
    <location>
        <begin position="354"/>
        <end position="382"/>
    </location>
</feature>
<dbReference type="AlphaFoldDB" id="A0A835T6T7"/>
<comment type="caution">
    <text evidence="13">The sequence shown here is derived from an EMBL/GenBank/DDBJ whole genome shotgun (WGS) entry which is preliminary data.</text>
</comment>
<feature type="domain" description="C3H1-type" evidence="11">
    <location>
        <begin position="354"/>
        <end position="382"/>
    </location>
</feature>
<dbReference type="InterPro" id="IPR017907">
    <property type="entry name" value="Znf_RING_CS"/>
</dbReference>
<dbReference type="Pfam" id="PF01485">
    <property type="entry name" value="IBR"/>
    <property type="match status" value="2"/>
</dbReference>
<organism evidence="13 14">
    <name type="scientific">Chlamydomonas schloesseri</name>
    <dbReference type="NCBI Taxonomy" id="2026947"/>
    <lineage>
        <taxon>Eukaryota</taxon>
        <taxon>Viridiplantae</taxon>
        <taxon>Chlorophyta</taxon>
        <taxon>core chlorophytes</taxon>
        <taxon>Chlorophyceae</taxon>
        <taxon>CS clade</taxon>
        <taxon>Chlamydomonadales</taxon>
        <taxon>Chlamydomonadaceae</taxon>
        <taxon>Chlamydomonas</taxon>
    </lineage>
</organism>
<evidence type="ECO:0000256" key="1">
    <source>
        <dbReference type="ARBA" id="ARBA00001798"/>
    </source>
</evidence>
<keyword evidence="8 9" id="KW-0862">Zinc</keyword>
<protein>
    <recommendedName>
        <fullName evidence="2">RBR-type E3 ubiquitin transferase</fullName>
        <ecNumber evidence="2">2.3.2.31</ecNumber>
    </recommendedName>
</protein>
<accession>A0A835T6T7</accession>
<comment type="catalytic activity">
    <reaction evidence="1">
        <text>[E2 ubiquitin-conjugating enzyme]-S-ubiquitinyl-L-cysteine + [acceptor protein]-L-lysine = [E2 ubiquitin-conjugating enzyme]-L-cysteine + [acceptor protein]-N(6)-ubiquitinyl-L-lysine.</text>
        <dbReference type="EC" id="2.3.2.31"/>
    </reaction>
</comment>
<feature type="region of interest" description="Disordered" evidence="10">
    <location>
        <begin position="301"/>
        <end position="348"/>
    </location>
</feature>